<evidence type="ECO:0000256" key="4">
    <source>
        <dbReference type="ARBA" id="ARBA00022989"/>
    </source>
</evidence>
<evidence type="ECO:0000256" key="9">
    <source>
        <dbReference type="ARBA" id="ARBA00023224"/>
    </source>
</evidence>
<dbReference type="Proteomes" id="UP001159405">
    <property type="component" value="Unassembled WGS sequence"/>
</dbReference>
<keyword evidence="3 10" id="KW-0812">Transmembrane</keyword>
<feature type="transmembrane region" description="Helical" evidence="10">
    <location>
        <begin position="145"/>
        <end position="165"/>
    </location>
</feature>
<feature type="transmembrane region" description="Helical" evidence="10">
    <location>
        <begin position="237"/>
        <end position="265"/>
    </location>
</feature>
<gene>
    <name evidence="12" type="ORF">PLOB_00011088</name>
</gene>
<dbReference type="InterPro" id="IPR000276">
    <property type="entry name" value="GPCR_Rhodpsn"/>
</dbReference>
<keyword evidence="2" id="KW-1003">Cell membrane</keyword>
<feature type="transmembrane region" description="Helical" evidence="10">
    <location>
        <begin position="110"/>
        <end position="133"/>
    </location>
</feature>
<comment type="subcellular location">
    <subcellularLocation>
        <location evidence="1">Cell membrane</location>
        <topology evidence="1">Multi-pass membrane protein</topology>
    </subcellularLocation>
</comment>
<keyword evidence="4 10" id="KW-1133">Transmembrane helix</keyword>
<proteinExistence type="predicted"/>
<evidence type="ECO:0000256" key="6">
    <source>
        <dbReference type="ARBA" id="ARBA00023136"/>
    </source>
</evidence>
<keyword evidence="7" id="KW-0675">Receptor</keyword>
<feature type="transmembrane region" description="Helical" evidence="10">
    <location>
        <begin position="63"/>
        <end position="90"/>
    </location>
</feature>
<comment type="caution">
    <text evidence="12">The sequence shown here is derived from an EMBL/GenBank/DDBJ whole genome shotgun (WGS) entry which is preliminary data.</text>
</comment>
<protein>
    <recommendedName>
        <fullName evidence="11">G-protein coupled receptors family 1 profile domain-containing protein</fullName>
    </recommendedName>
</protein>
<dbReference type="Pfam" id="PF00001">
    <property type="entry name" value="7tm_1"/>
    <property type="match status" value="1"/>
</dbReference>
<evidence type="ECO:0000259" key="11">
    <source>
        <dbReference type="PROSITE" id="PS50262"/>
    </source>
</evidence>
<feature type="domain" description="G-protein coupled receptors family 1 profile" evidence="11">
    <location>
        <begin position="42"/>
        <end position="293"/>
    </location>
</feature>
<keyword evidence="9" id="KW-0807">Transducer</keyword>
<evidence type="ECO:0000256" key="3">
    <source>
        <dbReference type="ARBA" id="ARBA00022692"/>
    </source>
</evidence>
<dbReference type="PANTHER" id="PTHR24246:SF27">
    <property type="entry name" value="ADENOSINE RECEPTOR, ISOFORM A"/>
    <property type="match status" value="1"/>
</dbReference>
<dbReference type="InterPro" id="IPR017452">
    <property type="entry name" value="GPCR_Rhodpsn_7TM"/>
</dbReference>
<evidence type="ECO:0000256" key="8">
    <source>
        <dbReference type="ARBA" id="ARBA00023180"/>
    </source>
</evidence>
<dbReference type="EMBL" id="CALNXK010000016">
    <property type="protein sequence ID" value="CAH3103927.1"/>
    <property type="molecule type" value="Genomic_DNA"/>
</dbReference>
<dbReference type="CDD" id="cd00637">
    <property type="entry name" value="7tm_classA_rhodopsin-like"/>
    <property type="match status" value="1"/>
</dbReference>
<evidence type="ECO:0000313" key="12">
    <source>
        <dbReference type="EMBL" id="CAH3103927.1"/>
    </source>
</evidence>
<dbReference type="PROSITE" id="PS50262">
    <property type="entry name" value="G_PROTEIN_RECEP_F1_2"/>
    <property type="match status" value="1"/>
</dbReference>
<evidence type="ECO:0000256" key="7">
    <source>
        <dbReference type="ARBA" id="ARBA00023170"/>
    </source>
</evidence>
<keyword evidence="5" id="KW-0297">G-protein coupled receptor</keyword>
<keyword evidence="13" id="KW-1185">Reference proteome</keyword>
<reference evidence="12 13" key="1">
    <citation type="submission" date="2022-05" db="EMBL/GenBank/DDBJ databases">
        <authorList>
            <consortium name="Genoscope - CEA"/>
            <person name="William W."/>
        </authorList>
    </citation>
    <scope>NUCLEOTIDE SEQUENCE [LARGE SCALE GENOMIC DNA]</scope>
</reference>
<dbReference type="Gene3D" id="1.20.1070.10">
    <property type="entry name" value="Rhodopsin 7-helix transmembrane proteins"/>
    <property type="match status" value="1"/>
</dbReference>
<evidence type="ECO:0000256" key="10">
    <source>
        <dbReference type="SAM" id="Phobius"/>
    </source>
</evidence>
<accession>A0ABN8NGI2</accession>
<organism evidence="12 13">
    <name type="scientific">Porites lobata</name>
    <dbReference type="NCBI Taxonomy" id="104759"/>
    <lineage>
        <taxon>Eukaryota</taxon>
        <taxon>Metazoa</taxon>
        <taxon>Cnidaria</taxon>
        <taxon>Anthozoa</taxon>
        <taxon>Hexacorallia</taxon>
        <taxon>Scleractinia</taxon>
        <taxon>Fungiina</taxon>
        <taxon>Poritidae</taxon>
        <taxon>Porites</taxon>
    </lineage>
</organism>
<dbReference type="PANTHER" id="PTHR24246">
    <property type="entry name" value="OLFACTORY RECEPTOR AND ADENOSINE RECEPTOR"/>
    <property type="match status" value="1"/>
</dbReference>
<keyword evidence="8" id="KW-0325">Glycoprotein</keyword>
<feature type="transmembrane region" description="Helical" evidence="10">
    <location>
        <begin position="185"/>
        <end position="203"/>
    </location>
</feature>
<feature type="transmembrane region" description="Helical" evidence="10">
    <location>
        <begin position="271"/>
        <end position="293"/>
    </location>
</feature>
<dbReference type="PRINTS" id="PR00237">
    <property type="entry name" value="GPCRRHODOPSN"/>
</dbReference>
<evidence type="ECO:0000313" key="13">
    <source>
        <dbReference type="Proteomes" id="UP001159405"/>
    </source>
</evidence>
<name>A0ABN8NGI2_9CNID</name>
<sequence>MNSTTAPTNTSSEDNGSGYHFTIISLLIVLIFITLSIATVAGNGIFLLTFYKDPLKCLRTPSAILIAGLTSANFLIGLIVEPAFVIIYVFAFVYVDGADFDKFYRFAEVFTFITMNSSFLIMLALGVVQYLLIQHPRVYQKLVTPKSSVIGLIFIFVYSVFFSLLPEMTGINKALFTFVDLVVHNTLLTVVIVVLYMMVYFAFRTVAQQLSDTNQEESSNGQRPECERERQRAEKDFVYGTIILTVVLIIAAWPLTITVFIAIFHEWSLRVWIAYMVTLLFLLLKFAVDPFLFTRRIRKYRKSVVLVMRRVCSSSEPEAPRAIYQRESPRIGDTPSDSEDMQVTVIHGDNPMTQEHTAVA</sequence>
<evidence type="ECO:0000256" key="1">
    <source>
        <dbReference type="ARBA" id="ARBA00004651"/>
    </source>
</evidence>
<feature type="transmembrane region" description="Helical" evidence="10">
    <location>
        <begin position="20"/>
        <end position="51"/>
    </location>
</feature>
<keyword evidence="6 10" id="KW-0472">Membrane</keyword>
<dbReference type="SUPFAM" id="SSF81321">
    <property type="entry name" value="Family A G protein-coupled receptor-like"/>
    <property type="match status" value="1"/>
</dbReference>
<dbReference type="SMART" id="SM01381">
    <property type="entry name" value="7TM_GPCR_Srsx"/>
    <property type="match status" value="1"/>
</dbReference>
<evidence type="ECO:0000256" key="5">
    <source>
        <dbReference type="ARBA" id="ARBA00023040"/>
    </source>
</evidence>
<evidence type="ECO:0000256" key="2">
    <source>
        <dbReference type="ARBA" id="ARBA00022475"/>
    </source>
</evidence>